<dbReference type="Gene3D" id="1.20.1250.20">
    <property type="entry name" value="MFS general substrate transporter like domains"/>
    <property type="match status" value="2"/>
</dbReference>
<keyword evidence="4 6" id="KW-1133">Transmembrane helix</keyword>
<dbReference type="PANTHER" id="PTHR48022">
    <property type="entry name" value="PLASTIDIC GLUCOSE TRANSPORTER 4"/>
    <property type="match status" value="1"/>
</dbReference>
<dbReference type="PANTHER" id="PTHR48022:SF26">
    <property type="entry name" value="MAJOR FACILITATOR SUPERFAMILY (MFS) PROFILE DOMAIN-CONTAINING PROTEIN-RELATED"/>
    <property type="match status" value="1"/>
</dbReference>
<evidence type="ECO:0000256" key="1">
    <source>
        <dbReference type="ARBA" id="ARBA00004141"/>
    </source>
</evidence>
<feature type="transmembrane region" description="Helical" evidence="6">
    <location>
        <begin position="398"/>
        <end position="419"/>
    </location>
</feature>
<feature type="transmembrane region" description="Helical" evidence="6">
    <location>
        <begin position="46"/>
        <end position="67"/>
    </location>
</feature>
<dbReference type="PROSITE" id="PS50850">
    <property type="entry name" value="MFS"/>
    <property type="match status" value="1"/>
</dbReference>
<dbReference type="AlphaFoldDB" id="W9HQ80"/>
<dbReference type="GO" id="GO:0016020">
    <property type="term" value="C:membrane"/>
    <property type="evidence" value="ECO:0007669"/>
    <property type="project" value="UniProtKB-SubCell"/>
</dbReference>
<evidence type="ECO:0000256" key="6">
    <source>
        <dbReference type="SAM" id="Phobius"/>
    </source>
</evidence>
<evidence type="ECO:0000313" key="8">
    <source>
        <dbReference type="EMBL" id="EWY84447.1"/>
    </source>
</evidence>
<evidence type="ECO:0000256" key="4">
    <source>
        <dbReference type="ARBA" id="ARBA00022989"/>
    </source>
</evidence>
<dbReference type="InterPro" id="IPR036259">
    <property type="entry name" value="MFS_trans_sf"/>
</dbReference>
<dbReference type="InterPro" id="IPR050360">
    <property type="entry name" value="MFS_Sugar_Transporters"/>
</dbReference>
<dbReference type="SUPFAM" id="SSF103473">
    <property type="entry name" value="MFS general substrate transporter"/>
    <property type="match status" value="1"/>
</dbReference>
<gene>
    <name evidence="8" type="ORF">FOYG_11901</name>
</gene>
<dbReference type="Proteomes" id="UP000030753">
    <property type="component" value="Unassembled WGS sequence"/>
</dbReference>
<organism evidence="8 9">
    <name type="scientific">Fusarium oxysporum NRRL 32931</name>
    <dbReference type="NCBI Taxonomy" id="660029"/>
    <lineage>
        <taxon>Eukaryota</taxon>
        <taxon>Fungi</taxon>
        <taxon>Dikarya</taxon>
        <taxon>Ascomycota</taxon>
        <taxon>Pezizomycotina</taxon>
        <taxon>Sordariomycetes</taxon>
        <taxon>Hypocreomycetidae</taxon>
        <taxon>Hypocreales</taxon>
        <taxon>Nectriaceae</taxon>
        <taxon>Fusarium</taxon>
        <taxon>Fusarium oxysporum species complex</taxon>
    </lineage>
</organism>
<keyword evidence="3 6" id="KW-0812">Transmembrane</keyword>
<feature type="transmembrane region" description="Helical" evidence="6">
    <location>
        <begin position="160"/>
        <end position="181"/>
    </location>
</feature>
<evidence type="ECO:0000259" key="7">
    <source>
        <dbReference type="PROSITE" id="PS50850"/>
    </source>
</evidence>
<reference evidence="8 9" key="1">
    <citation type="submission" date="2011-06" db="EMBL/GenBank/DDBJ databases">
        <title>The Genome Sequence of Fusarium oxysporum FOSC 3-a.</title>
        <authorList>
            <consortium name="The Broad Institute Genome Sequencing Platform"/>
            <person name="Ma L.-J."/>
            <person name="Gale L.R."/>
            <person name="Schwartz D.C."/>
            <person name="Zhou S."/>
            <person name="Corby-Kistler H."/>
            <person name="Young S.K."/>
            <person name="Zeng Q."/>
            <person name="Gargeya S."/>
            <person name="Fitzgerald M."/>
            <person name="Haas B."/>
            <person name="Abouelleil A."/>
            <person name="Alvarado L."/>
            <person name="Arachchi H.M."/>
            <person name="Berlin A."/>
            <person name="Brown A."/>
            <person name="Chapman S.B."/>
            <person name="Chen Z."/>
            <person name="Dunbar C."/>
            <person name="Freedman E."/>
            <person name="Gearin G."/>
            <person name="Gellesch M."/>
            <person name="Goldberg J."/>
            <person name="Griggs A."/>
            <person name="Gujja S."/>
            <person name="Heiman D."/>
            <person name="Howarth C."/>
            <person name="Larson L."/>
            <person name="Lui A."/>
            <person name="MacDonald P.J.P."/>
            <person name="Mehta T."/>
            <person name="Montmayeur A."/>
            <person name="Murphy C."/>
            <person name="Neiman D."/>
            <person name="Pearson M."/>
            <person name="Priest M."/>
            <person name="Roberts A."/>
            <person name="Saif S."/>
            <person name="Shea T."/>
            <person name="Shenoy N."/>
            <person name="Sisk P."/>
            <person name="Stolte C."/>
            <person name="Sykes S."/>
            <person name="Wortman J."/>
            <person name="Nusbaum C."/>
            <person name="Birren B."/>
        </authorList>
    </citation>
    <scope>NUCLEOTIDE SEQUENCE [LARGE SCALE GENOMIC DNA]</scope>
    <source>
        <strain evidence="9">FOSC 3-a</strain>
    </source>
</reference>
<dbReference type="GO" id="GO:0005351">
    <property type="term" value="F:carbohydrate:proton symporter activity"/>
    <property type="evidence" value="ECO:0007669"/>
    <property type="project" value="TreeGrafter"/>
</dbReference>
<name>W9HQ80_FUSOX</name>
<accession>W9HQ80</accession>
<evidence type="ECO:0000313" key="9">
    <source>
        <dbReference type="Proteomes" id="UP000030753"/>
    </source>
</evidence>
<feature type="transmembrane region" description="Helical" evidence="6">
    <location>
        <begin position="129"/>
        <end position="154"/>
    </location>
</feature>
<feature type="domain" description="Major facilitator superfamily (MFS) profile" evidence="7">
    <location>
        <begin position="1"/>
        <end position="423"/>
    </location>
</feature>
<dbReference type="OrthoDB" id="6339427at2759"/>
<feature type="transmembrane region" description="Helical" evidence="6">
    <location>
        <begin position="72"/>
        <end position="90"/>
    </location>
</feature>
<keyword evidence="5 6" id="KW-0472">Membrane</keyword>
<evidence type="ECO:0000256" key="2">
    <source>
        <dbReference type="ARBA" id="ARBA00010992"/>
    </source>
</evidence>
<evidence type="ECO:0000256" key="5">
    <source>
        <dbReference type="ARBA" id="ARBA00023136"/>
    </source>
</evidence>
<dbReference type="Pfam" id="PF00083">
    <property type="entry name" value="Sugar_tr"/>
    <property type="match status" value="2"/>
</dbReference>
<comment type="similarity">
    <text evidence="2">Belongs to the major facilitator superfamily. Sugar transporter (TC 2.A.1.1) family.</text>
</comment>
<evidence type="ECO:0000256" key="3">
    <source>
        <dbReference type="ARBA" id="ARBA00022692"/>
    </source>
</evidence>
<dbReference type="HOGENOM" id="CLU_001265_30_3_1"/>
<dbReference type="InterPro" id="IPR020846">
    <property type="entry name" value="MFS_dom"/>
</dbReference>
<comment type="subcellular location">
    <subcellularLocation>
        <location evidence="1">Membrane</location>
        <topology evidence="1">Multi-pass membrane protein</topology>
    </subcellularLocation>
</comment>
<protein>
    <recommendedName>
        <fullName evidence="7">Major facilitator superfamily (MFS) profile domain-containing protein</fullName>
    </recommendedName>
</protein>
<dbReference type="EMBL" id="JH717846">
    <property type="protein sequence ID" value="EWY84447.1"/>
    <property type="molecule type" value="Genomic_DNA"/>
</dbReference>
<dbReference type="InterPro" id="IPR005828">
    <property type="entry name" value="MFS_sugar_transport-like"/>
</dbReference>
<sequence length="548" mass="61165">MANRVLHGFHGLIWLRPGCFSGIIVSKDFLQTMNHPDANMQGTITSLYNVGCFFGAVLGSLIGSYLVRKRSVVLGTTVLVIGAILQISAFSVPHMIVGRLVAGLGNGLNTATAPVWQSETINSEWRGKLVVLGLVVKVAGFSLANWITFGFSYLQGSISWRLSLAFRLLLCLVILCTSPWLPESPRWIISKGRIEEADVILADLQGGEHTILSPTVLAERNEIVRAYKLETENTMAWSQLIRGGSDKGWIWSSTTFCAWSRRLAYSPIIRHQRHLLLSPNRLDKSVGLEEKLARLLTAVNSVQYIFFSYLGMMLIDNGAVVVRLSTIEIQGRSGLGVDDLPLLCYLWRRLAGTAWLYNTEINSLAMRMKGASASVSAQWAINYVVVQITPIGIQNLGWTFYLIWVFMQFFSIPILCVFYPETANRRLEDTDIVFGEGLRICVFLDKEATQVLRPSRFIAMEEYSFGYEKIRKEALEQLDNVYFPVEATKTGFIRNKGLSATTQVSPLMARLVKQRYLANATLHGYSKEALSGSILEEAPFPEVLVTKA</sequence>
<proteinExistence type="inferred from homology"/>